<gene>
    <name evidence="4" type="ORF">CFOL_v3_33068</name>
</gene>
<dbReference type="OrthoDB" id="185373at2759"/>
<evidence type="ECO:0000313" key="4">
    <source>
        <dbReference type="EMBL" id="GAV89654.1"/>
    </source>
</evidence>
<comment type="caution">
    <text evidence="4">The sequence shown here is derived from an EMBL/GenBank/DDBJ whole genome shotgun (WGS) entry which is preliminary data.</text>
</comment>
<keyword evidence="2" id="KW-0677">Repeat</keyword>
<dbReference type="GO" id="GO:0003729">
    <property type="term" value="F:mRNA binding"/>
    <property type="evidence" value="ECO:0007669"/>
    <property type="project" value="TreeGrafter"/>
</dbReference>
<dbReference type="PANTHER" id="PTHR47933">
    <property type="entry name" value="PENTATRICOPEPTIDE REPEAT-CONTAINING PROTEIN 1, MITOCHONDRIAL"/>
    <property type="match status" value="1"/>
</dbReference>
<feature type="repeat" description="PPR" evidence="3">
    <location>
        <begin position="271"/>
        <end position="305"/>
    </location>
</feature>
<dbReference type="InParanoid" id="A0A1Q3DAZ5"/>
<organism evidence="4 5">
    <name type="scientific">Cephalotus follicularis</name>
    <name type="common">Albany pitcher plant</name>
    <dbReference type="NCBI Taxonomy" id="3775"/>
    <lineage>
        <taxon>Eukaryota</taxon>
        <taxon>Viridiplantae</taxon>
        <taxon>Streptophyta</taxon>
        <taxon>Embryophyta</taxon>
        <taxon>Tracheophyta</taxon>
        <taxon>Spermatophyta</taxon>
        <taxon>Magnoliopsida</taxon>
        <taxon>eudicotyledons</taxon>
        <taxon>Gunneridae</taxon>
        <taxon>Pentapetalae</taxon>
        <taxon>rosids</taxon>
        <taxon>fabids</taxon>
        <taxon>Oxalidales</taxon>
        <taxon>Cephalotaceae</taxon>
        <taxon>Cephalotus</taxon>
    </lineage>
</organism>
<evidence type="ECO:0000256" key="2">
    <source>
        <dbReference type="ARBA" id="ARBA00022737"/>
    </source>
</evidence>
<feature type="repeat" description="PPR" evidence="3">
    <location>
        <begin position="164"/>
        <end position="198"/>
    </location>
</feature>
<dbReference type="Proteomes" id="UP000187406">
    <property type="component" value="Unassembled WGS sequence"/>
</dbReference>
<dbReference type="EMBL" id="BDDD01005648">
    <property type="protein sequence ID" value="GAV89654.1"/>
    <property type="molecule type" value="Genomic_DNA"/>
</dbReference>
<dbReference type="Pfam" id="PF01535">
    <property type="entry name" value="PPR"/>
    <property type="match status" value="1"/>
</dbReference>
<feature type="repeat" description="PPR" evidence="3">
    <location>
        <begin position="306"/>
        <end position="340"/>
    </location>
</feature>
<name>A0A1Q3DAZ5_CEPFO</name>
<dbReference type="AlphaFoldDB" id="A0A1Q3DAZ5"/>
<proteinExistence type="inferred from homology"/>
<dbReference type="InterPro" id="IPR002885">
    <property type="entry name" value="PPR_rpt"/>
</dbReference>
<sequence>MSLASLSRFLSFSIKSKTHKIISLHFTTNSQADKIYTHIKKNTTHNIERTLLQINPKLDSTCVNNVILRCVPNQSQIGLRFFIWAGLQSGYRHSSFMYSRACEVFKINQNPRIIIDLMENYKENRFVVSIKMIKVVLSLCRQARIANEALWVLRKMSEFNLRADTTVYNVVIRLFSENGDMDTAQKLMEEIGLIHLSPDIVTYVWMLKGFCNAGRLEEACGLFKGMRGHGCVPNIVVYSILLDGVCRYGSKETALGMLGELEKETGDCSPNVVTYTTVMQSFCEKGRTMEALKIFDRMVGHNCVPNRVTTSTLIKGLCVEGRVEEAYKFIDKAVAGGVVSYDDCYSSLVVSLIRIKRVEEAEKLFKKMLGSGVKPDSVACSIMIKELCLQGRVIDGFCFYEEIEKKEFLSSIDSDIYSILLAGLCQQSHLIEASKFARLVLEKRIPLNAIYVDGIVEHLKKSGDQELATHFTRLGS</sequence>
<dbReference type="InterPro" id="IPR051240">
    <property type="entry name" value="Mito_RNA-Proc/Resp"/>
</dbReference>
<keyword evidence="5" id="KW-1185">Reference proteome</keyword>
<feature type="repeat" description="PPR" evidence="3">
    <location>
        <begin position="199"/>
        <end position="233"/>
    </location>
</feature>
<dbReference type="FunCoup" id="A0A1Q3DAZ5">
    <property type="interactions" value="242"/>
</dbReference>
<comment type="similarity">
    <text evidence="1">Belongs to the PPR family. P subfamily.</text>
</comment>
<dbReference type="SUPFAM" id="SSF48452">
    <property type="entry name" value="TPR-like"/>
    <property type="match status" value="1"/>
</dbReference>
<feature type="repeat" description="PPR" evidence="3">
    <location>
        <begin position="341"/>
        <end position="375"/>
    </location>
</feature>
<protein>
    <submittedName>
        <fullName evidence="4">PPR domain-containing protein/PPR_2 domain-containing protein</fullName>
    </submittedName>
</protein>
<reference evidence="5" key="1">
    <citation type="submission" date="2016-04" db="EMBL/GenBank/DDBJ databases">
        <title>Cephalotus genome sequencing.</title>
        <authorList>
            <person name="Fukushima K."/>
            <person name="Hasebe M."/>
            <person name="Fang X."/>
        </authorList>
    </citation>
    <scope>NUCLEOTIDE SEQUENCE [LARGE SCALE GENOMIC DNA]</scope>
    <source>
        <strain evidence="5">cv. St1</strain>
    </source>
</reference>
<dbReference type="InterPro" id="IPR011990">
    <property type="entry name" value="TPR-like_helical_dom_sf"/>
</dbReference>
<dbReference type="NCBIfam" id="TIGR00756">
    <property type="entry name" value="PPR"/>
    <property type="match status" value="4"/>
</dbReference>
<evidence type="ECO:0000313" key="5">
    <source>
        <dbReference type="Proteomes" id="UP000187406"/>
    </source>
</evidence>
<evidence type="ECO:0000256" key="1">
    <source>
        <dbReference type="ARBA" id="ARBA00007626"/>
    </source>
</evidence>
<dbReference type="Gene3D" id="1.25.40.10">
    <property type="entry name" value="Tetratricopeptide repeat domain"/>
    <property type="match status" value="4"/>
</dbReference>
<dbReference type="PROSITE" id="PS51375">
    <property type="entry name" value="PPR"/>
    <property type="match status" value="5"/>
</dbReference>
<dbReference type="Pfam" id="PF13041">
    <property type="entry name" value="PPR_2"/>
    <property type="match status" value="3"/>
</dbReference>
<dbReference type="PANTHER" id="PTHR47933:SF2">
    <property type="entry name" value="PPR CONTAINING PLANT-LIKE PROTEIN"/>
    <property type="match status" value="1"/>
</dbReference>
<accession>A0A1Q3DAZ5</accession>
<evidence type="ECO:0000256" key="3">
    <source>
        <dbReference type="PROSITE-ProRule" id="PRU00708"/>
    </source>
</evidence>